<organism evidence="1 2">
    <name type="scientific">Shouchella xiaoxiensis</name>
    <dbReference type="NCBI Taxonomy" id="766895"/>
    <lineage>
        <taxon>Bacteria</taxon>
        <taxon>Bacillati</taxon>
        <taxon>Bacillota</taxon>
        <taxon>Bacilli</taxon>
        <taxon>Bacillales</taxon>
        <taxon>Bacillaceae</taxon>
        <taxon>Shouchella</taxon>
    </lineage>
</organism>
<proteinExistence type="predicted"/>
<name>A0ABS2SQT5_9BACI</name>
<evidence type="ECO:0000313" key="2">
    <source>
        <dbReference type="Proteomes" id="UP001179280"/>
    </source>
</evidence>
<gene>
    <name evidence="1" type="ORF">JOC54_001104</name>
</gene>
<accession>A0ABS2SQT5</accession>
<evidence type="ECO:0000313" key="1">
    <source>
        <dbReference type="EMBL" id="MBM7837873.1"/>
    </source>
</evidence>
<dbReference type="RefSeq" id="WP_204464968.1">
    <property type="nucleotide sequence ID" value="NZ_JAFBCV010000002.1"/>
</dbReference>
<protein>
    <submittedName>
        <fullName evidence="1">Uncharacterized protein</fullName>
    </submittedName>
</protein>
<dbReference type="Proteomes" id="UP001179280">
    <property type="component" value="Unassembled WGS sequence"/>
</dbReference>
<keyword evidence="2" id="KW-1185">Reference proteome</keyword>
<dbReference type="EMBL" id="JAFBCV010000002">
    <property type="protein sequence ID" value="MBM7837873.1"/>
    <property type="molecule type" value="Genomic_DNA"/>
</dbReference>
<comment type="caution">
    <text evidence="1">The sequence shown here is derived from an EMBL/GenBank/DDBJ whole genome shotgun (WGS) entry which is preliminary data.</text>
</comment>
<reference evidence="1" key="1">
    <citation type="submission" date="2021-01" db="EMBL/GenBank/DDBJ databases">
        <title>Genomic Encyclopedia of Type Strains, Phase IV (KMG-IV): sequencing the most valuable type-strain genomes for metagenomic binning, comparative biology and taxonomic classification.</title>
        <authorList>
            <person name="Goeker M."/>
        </authorList>
    </citation>
    <scope>NUCLEOTIDE SEQUENCE</scope>
    <source>
        <strain evidence="1">DSM 21943</strain>
    </source>
</reference>
<sequence>MKAYYNPHTEHVIVESSSETAAKNYINALVELVNSNKSSNIHIGKININPIYERISLDGEFTEISYVIVYPNGNPPLERDNILKNSEAKEAEFKLLGADGNPLKKEPIQEIINNEGKHGYLKSLKAKGENIFKKIKTIGQIDSNS</sequence>